<dbReference type="EC" id="2.3.2.27" evidence="2"/>
<evidence type="ECO:0000259" key="7">
    <source>
        <dbReference type="Pfam" id="PF26084"/>
    </source>
</evidence>
<keyword evidence="3" id="KW-0808">Transferase</keyword>
<evidence type="ECO:0000256" key="6">
    <source>
        <dbReference type="SAM" id="MobiDB-lite"/>
    </source>
</evidence>
<dbReference type="Proteomes" id="UP001500889">
    <property type="component" value="Chromosome E"/>
</dbReference>
<reference evidence="8 9" key="1">
    <citation type="submission" date="2024-02" db="EMBL/GenBank/DDBJ databases">
        <title>A chromosome-level genome assembly of Drosophila madeirensis, a fruit fly species endemic to Madeira island.</title>
        <authorList>
            <person name="Tomihara K."/>
            <person name="Llopart A."/>
            <person name="Yamamoto D."/>
        </authorList>
    </citation>
    <scope>NUCLEOTIDE SEQUENCE [LARGE SCALE GENOMIC DNA]</scope>
    <source>
        <strain evidence="8 9">RF1</strain>
    </source>
</reference>
<dbReference type="InterPro" id="IPR058745">
    <property type="entry name" value="PWI_Topors"/>
</dbReference>
<dbReference type="GO" id="GO:0000209">
    <property type="term" value="P:protein polyubiquitination"/>
    <property type="evidence" value="ECO:0007669"/>
    <property type="project" value="TreeGrafter"/>
</dbReference>
<evidence type="ECO:0000256" key="3">
    <source>
        <dbReference type="ARBA" id="ARBA00022679"/>
    </source>
</evidence>
<evidence type="ECO:0000256" key="5">
    <source>
        <dbReference type="ARBA" id="ARBA00023163"/>
    </source>
</evidence>
<keyword evidence="9" id="KW-1185">Reference proteome</keyword>
<dbReference type="PANTHER" id="PTHR46077">
    <property type="entry name" value="E3 UBIQUITIN-PROTEIN LIGASE TOPORS"/>
    <property type="match status" value="1"/>
</dbReference>
<name>A0AAU9GDB1_DROMD</name>
<feature type="domain" description="Topors PWI-like" evidence="7">
    <location>
        <begin position="43"/>
        <end position="112"/>
    </location>
</feature>
<organism evidence="8 9">
    <name type="scientific">Drosophila madeirensis</name>
    <name type="common">Fruit fly</name>
    <dbReference type="NCBI Taxonomy" id="30013"/>
    <lineage>
        <taxon>Eukaryota</taxon>
        <taxon>Metazoa</taxon>
        <taxon>Ecdysozoa</taxon>
        <taxon>Arthropoda</taxon>
        <taxon>Hexapoda</taxon>
        <taxon>Insecta</taxon>
        <taxon>Pterygota</taxon>
        <taxon>Neoptera</taxon>
        <taxon>Endopterygota</taxon>
        <taxon>Diptera</taxon>
        <taxon>Brachycera</taxon>
        <taxon>Muscomorpha</taxon>
        <taxon>Ephydroidea</taxon>
        <taxon>Drosophilidae</taxon>
        <taxon>Drosophila</taxon>
        <taxon>Sophophora</taxon>
    </lineage>
</organism>
<gene>
    <name evidence="8" type="ORF">DMAD_04565</name>
</gene>
<keyword evidence="4" id="KW-0805">Transcription regulation</keyword>
<evidence type="ECO:0000256" key="4">
    <source>
        <dbReference type="ARBA" id="ARBA00023015"/>
    </source>
</evidence>
<accession>A0AAU9GDB1</accession>
<dbReference type="EMBL" id="AP029267">
    <property type="protein sequence ID" value="BFG05958.1"/>
    <property type="molecule type" value="Genomic_DNA"/>
</dbReference>
<dbReference type="PANTHER" id="PTHR46077:SF1">
    <property type="entry name" value="TOP1 BINDING ARGININE_SERINE RICH PROTEIN, E3 UBIQUITIN LIGASE"/>
    <property type="match status" value="1"/>
</dbReference>
<dbReference type="AlphaFoldDB" id="A0AAU9GDB1"/>
<evidence type="ECO:0000313" key="9">
    <source>
        <dbReference type="Proteomes" id="UP001500889"/>
    </source>
</evidence>
<evidence type="ECO:0000313" key="8">
    <source>
        <dbReference type="EMBL" id="BFG05958.1"/>
    </source>
</evidence>
<dbReference type="GO" id="GO:0006513">
    <property type="term" value="P:protein monoubiquitination"/>
    <property type="evidence" value="ECO:0007669"/>
    <property type="project" value="TreeGrafter"/>
</dbReference>
<proteinExistence type="predicted"/>
<evidence type="ECO:0000256" key="1">
    <source>
        <dbReference type="ARBA" id="ARBA00000900"/>
    </source>
</evidence>
<feature type="compositionally biased region" description="Pro residues" evidence="6">
    <location>
        <begin position="237"/>
        <end position="249"/>
    </location>
</feature>
<evidence type="ECO:0000256" key="2">
    <source>
        <dbReference type="ARBA" id="ARBA00012483"/>
    </source>
</evidence>
<dbReference type="GO" id="GO:0061630">
    <property type="term" value="F:ubiquitin protein ligase activity"/>
    <property type="evidence" value="ECO:0007669"/>
    <property type="project" value="UniProtKB-EC"/>
</dbReference>
<feature type="region of interest" description="Disordered" evidence="6">
    <location>
        <begin position="209"/>
        <end position="256"/>
    </location>
</feature>
<comment type="catalytic activity">
    <reaction evidence="1">
        <text>S-ubiquitinyl-[E2 ubiquitin-conjugating enzyme]-L-cysteine + [acceptor protein]-L-lysine = [E2 ubiquitin-conjugating enzyme]-L-cysteine + N(6)-ubiquitinyl-[acceptor protein]-L-lysine.</text>
        <dbReference type="EC" id="2.3.2.27"/>
    </reaction>
</comment>
<dbReference type="Pfam" id="PF26084">
    <property type="entry name" value="PWI_Topors"/>
    <property type="match status" value="1"/>
</dbReference>
<feature type="compositionally biased region" description="Low complexity" evidence="6">
    <location>
        <begin position="212"/>
        <end position="236"/>
    </location>
</feature>
<protein>
    <recommendedName>
        <fullName evidence="2">RING-type E3 ubiquitin transferase</fullName>
        <ecNumber evidence="2">2.3.2.27</ecNumber>
    </recommendedName>
</protein>
<sequence>MSTRQMISWRIYVYANSLYSVQPSDKRGFREWSPQALRNDPCAIHRIMDWVNRDASVLVRSSEEEMVQAYEAVHDMLAFVPMRSTEFQEALLTFFGGKTSHFVHELINFARSPYDDPIAYELSVQYRSMRPELNEMPCTSAEALKRQQAKAELHNFVQFAARMDNDDCLSFEADMELEAEDSCAIDELILNKQYNVQAISQAMIVGRAQMAESQQPQQPQQPQQQEPPTLQQQPPTSQQPPVQPPPSQEPPTRQHNSYADAALQEAIGRSMLETAQNRRRDRAQLRFWFHPSARTSAHSAWPAQLASRGALYHGPATARGGRRRSAMDLDYAFHTYGMAPP</sequence>
<keyword evidence="5" id="KW-0804">Transcription</keyword>